<dbReference type="GO" id="GO:0070390">
    <property type="term" value="C:transcription export complex 2"/>
    <property type="evidence" value="ECO:0007669"/>
    <property type="project" value="TreeGrafter"/>
</dbReference>
<dbReference type="SMART" id="SM00753">
    <property type="entry name" value="PAM"/>
    <property type="match status" value="1"/>
</dbReference>
<keyword evidence="3" id="KW-1185">Reference proteome</keyword>
<evidence type="ECO:0000256" key="1">
    <source>
        <dbReference type="SAM" id="SignalP"/>
    </source>
</evidence>
<gene>
    <name evidence="2" type="ORF">DRE_04676</name>
</gene>
<accession>W7I0S9</accession>
<protein>
    <recommendedName>
        <fullName evidence="4">PCI domain-containing protein</fullName>
    </recommendedName>
</protein>
<evidence type="ECO:0000313" key="2">
    <source>
        <dbReference type="EMBL" id="EWC46102.1"/>
    </source>
</evidence>
<organism evidence="2 3">
    <name type="scientific">Drechslerella stenobrocha 248</name>
    <dbReference type="NCBI Taxonomy" id="1043628"/>
    <lineage>
        <taxon>Eukaryota</taxon>
        <taxon>Fungi</taxon>
        <taxon>Dikarya</taxon>
        <taxon>Ascomycota</taxon>
        <taxon>Pezizomycotina</taxon>
        <taxon>Orbiliomycetes</taxon>
        <taxon>Orbiliales</taxon>
        <taxon>Orbiliaceae</taxon>
        <taxon>Drechslerella</taxon>
    </lineage>
</organism>
<keyword evidence="1" id="KW-0732">Signal</keyword>
<dbReference type="GO" id="GO:0016973">
    <property type="term" value="P:poly(A)+ mRNA export from nucleus"/>
    <property type="evidence" value="ECO:0007669"/>
    <property type="project" value="TreeGrafter"/>
</dbReference>
<dbReference type="GO" id="GO:0003690">
    <property type="term" value="F:double-stranded DNA binding"/>
    <property type="evidence" value="ECO:0007669"/>
    <property type="project" value="InterPro"/>
</dbReference>
<dbReference type="EMBL" id="KI966421">
    <property type="protein sequence ID" value="EWC46102.1"/>
    <property type="molecule type" value="Genomic_DNA"/>
</dbReference>
<feature type="signal peptide" evidence="1">
    <location>
        <begin position="1"/>
        <end position="28"/>
    </location>
</feature>
<reference evidence="2 3" key="1">
    <citation type="submission" date="2013-05" db="EMBL/GenBank/DDBJ databases">
        <title>Drechslerella stenobrocha genome reveals carnivorous origination and mechanical trapping mechanism of predatory fungi.</title>
        <authorList>
            <person name="Liu X."/>
            <person name="Zhang W."/>
            <person name="Liu K."/>
        </authorList>
    </citation>
    <scope>NUCLEOTIDE SEQUENCE [LARGE SCALE GENOMIC DNA]</scope>
    <source>
        <strain evidence="2 3">248</strain>
    </source>
</reference>
<name>W7I0S9_9PEZI</name>
<feature type="chain" id="PRO_5004893880" description="PCI domain-containing protein" evidence="1">
    <location>
        <begin position="29"/>
        <end position="526"/>
    </location>
</feature>
<dbReference type="GO" id="GO:0000973">
    <property type="term" value="P:post-transcriptional tethering of RNA polymerase II gene DNA at nuclear periphery"/>
    <property type="evidence" value="ECO:0007669"/>
    <property type="project" value="TreeGrafter"/>
</dbReference>
<dbReference type="OrthoDB" id="5404651at2759"/>
<dbReference type="GO" id="GO:0006368">
    <property type="term" value="P:transcription elongation by RNA polymerase II"/>
    <property type="evidence" value="ECO:0007669"/>
    <property type="project" value="TreeGrafter"/>
</dbReference>
<evidence type="ECO:0000313" key="3">
    <source>
        <dbReference type="Proteomes" id="UP000024837"/>
    </source>
</evidence>
<dbReference type="PANTHER" id="PTHR12732:SF8">
    <property type="entry name" value="NUCLEAR MRNA EXPORT PROTEIN THP1"/>
    <property type="match status" value="1"/>
</dbReference>
<proteinExistence type="predicted"/>
<dbReference type="PANTHER" id="PTHR12732">
    <property type="entry name" value="UNCHARACTERIZED PROTEASOME COMPONENT REGION PCI-CONTAINING"/>
    <property type="match status" value="1"/>
</dbReference>
<dbReference type="InterPro" id="IPR045114">
    <property type="entry name" value="Csn12-like"/>
</dbReference>
<sequence>MATLHPFLANWLAALSTILASGSPPAVALFFDVGTRLSKTTTHLHQAVLENAPSEDDELDAVRAAVDPADQWGALARMVHAYILYLRAMSLDMGISQRFEILLKFLNTVSSAADHNNGAALNALVLDGARHITRLGIICDDLADDGSYRYSEQAHSVVQKLFNVSLKGVRVPNELGKRETSVGVINCLFKLSSKMGRIGSMTTIIINLQNVLPSITVTADPRFSLAQRCTYAYYTGIEHFQNAQFRKAAESLQTALDLCHPSFLRNRRKILIHLVASNVIIGRFPSPAIYSLPEATQLSDVFPPIVRAIKIGNFAAFERALYRSKKWLMHFGIFYDLEIRCETLMWRNLIKNTFATAGSTTKSGIESVGLDKIYESARVFRAGLKPRVVGLTQTGRKEFKESFKESSVLSVVLGLIDNGWLNGYVNLEKGVLAGWSSKARLVTRLADVRNQYVGMLWGGERGSGITEKDGGSGEVKNVASHVTSVAPTAPTFGGFGFAGGNGNAYADASGNGNAYADAGDDMEMEL</sequence>
<evidence type="ECO:0008006" key="4">
    <source>
        <dbReference type="Google" id="ProtNLM"/>
    </source>
</evidence>
<dbReference type="AlphaFoldDB" id="W7I0S9"/>
<dbReference type="GO" id="GO:0003723">
    <property type="term" value="F:RNA binding"/>
    <property type="evidence" value="ECO:0007669"/>
    <property type="project" value="InterPro"/>
</dbReference>
<dbReference type="Proteomes" id="UP000024837">
    <property type="component" value="Unassembled WGS sequence"/>
</dbReference>
<dbReference type="HOGENOM" id="CLU_517800_0_0_1"/>